<dbReference type="SUPFAM" id="SSF46955">
    <property type="entry name" value="Putative DNA-binding domain"/>
    <property type="match status" value="1"/>
</dbReference>
<proteinExistence type="predicted"/>
<dbReference type="PROSITE" id="PS50937">
    <property type="entry name" value="HTH_MERR_2"/>
    <property type="match status" value="1"/>
</dbReference>
<reference evidence="3" key="1">
    <citation type="journal article" date="2015" name="Int. J. Syst. Evol. Microbiol.">
        <title>Rhizobium oryzicola sp. nov., potential plant-growth-promoting endophytic bacteria isolated from rice roots.</title>
        <authorList>
            <person name="Zhang X.X."/>
            <person name="Gao J.S."/>
            <person name="Cao Y.H."/>
            <person name="Sheirdil R.A."/>
            <person name="Wang X.C."/>
            <person name="Zhang L."/>
        </authorList>
    </citation>
    <scope>NUCLEOTIDE SEQUENCE</scope>
    <source>
        <strain evidence="3">05753</strain>
    </source>
</reference>
<dbReference type="Pfam" id="PF02310">
    <property type="entry name" value="B12-binding"/>
    <property type="match status" value="1"/>
</dbReference>
<dbReference type="InterPro" id="IPR006158">
    <property type="entry name" value="Cobalamin-bd"/>
</dbReference>
<gene>
    <name evidence="3" type="ORF">Q2T52_12540</name>
</gene>
<dbReference type="Pfam" id="PF13411">
    <property type="entry name" value="MerR_1"/>
    <property type="match status" value="1"/>
</dbReference>
<dbReference type="Proteomes" id="UP001169006">
    <property type="component" value="Unassembled WGS sequence"/>
</dbReference>
<accession>A0ABT8SX37</accession>
<sequence length="307" mass="33990">MSRRKQQDPGVISFAEGLRKARITKLVLHAWERRYSLELSERTETGRRFFTVEQVERLRVLKLCTDAGYRIGQIIHLSEAALLDIAESHTLVLGVYDILAAIERLDAQRMSALLQARFDSLGAVEFAKRIVVPLMAEVGRRWAEGSVAIAAEHMASVEIRRLLTNGLERAPSPRPGAPRAIVTTVEGEMHEIGALLIALLGRHCGLDVLYLGPNLPVAEITAACRHYRGQIVCLSSLMARAKVMEARVVELRRNLPREILLWLGGPGFAEVPHVEATQYFQHVADFEQASSKLISLKLGEAGDCASS</sequence>
<name>A0ABT8SX37_9HYPH</name>
<dbReference type="PROSITE" id="PS51332">
    <property type="entry name" value="B12_BINDING"/>
    <property type="match status" value="1"/>
</dbReference>
<comment type="caution">
    <text evidence="3">The sequence shown here is derived from an EMBL/GenBank/DDBJ whole genome shotgun (WGS) entry which is preliminary data.</text>
</comment>
<dbReference type="EMBL" id="JAUKWQ010000003">
    <property type="protein sequence ID" value="MDO1582911.1"/>
    <property type="molecule type" value="Genomic_DNA"/>
</dbReference>
<dbReference type="Gene3D" id="1.10.1240.10">
    <property type="entry name" value="Methionine synthase domain"/>
    <property type="match status" value="1"/>
</dbReference>
<dbReference type="InterPro" id="IPR036594">
    <property type="entry name" value="Meth_synthase_dom"/>
</dbReference>
<dbReference type="InterPro" id="IPR003759">
    <property type="entry name" value="Cbl-bd_cap"/>
</dbReference>
<dbReference type="CDD" id="cd02065">
    <property type="entry name" value="B12-binding_like"/>
    <property type="match status" value="1"/>
</dbReference>
<keyword evidence="4" id="KW-1185">Reference proteome</keyword>
<dbReference type="SUPFAM" id="SSF52242">
    <property type="entry name" value="Cobalamin (vitamin B12)-binding domain"/>
    <property type="match status" value="1"/>
</dbReference>
<feature type="domain" description="HTH merR-type" evidence="1">
    <location>
        <begin position="19"/>
        <end position="80"/>
    </location>
</feature>
<dbReference type="InterPro" id="IPR009061">
    <property type="entry name" value="DNA-bd_dom_put_sf"/>
</dbReference>
<evidence type="ECO:0000259" key="1">
    <source>
        <dbReference type="PROSITE" id="PS50937"/>
    </source>
</evidence>
<dbReference type="Gene3D" id="1.10.1660.10">
    <property type="match status" value="1"/>
</dbReference>
<evidence type="ECO:0000259" key="2">
    <source>
        <dbReference type="PROSITE" id="PS51332"/>
    </source>
</evidence>
<dbReference type="InterPro" id="IPR036724">
    <property type="entry name" value="Cobalamin-bd_sf"/>
</dbReference>
<dbReference type="Pfam" id="PF02607">
    <property type="entry name" value="B12-binding_2"/>
    <property type="match status" value="1"/>
</dbReference>
<reference evidence="3" key="2">
    <citation type="submission" date="2023-07" db="EMBL/GenBank/DDBJ databases">
        <authorList>
            <person name="Sun H."/>
        </authorList>
    </citation>
    <scope>NUCLEOTIDE SEQUENCE</scope>
    <source>
        <strain evidence="3">05753</strain>
    </source>
</reference>
<evidence type="ECO:0000313" key="3">
    <source>
        <dbReference type="EMBL" id="MDO1582911.1"/>
    </source>
</evidence>
<dbReference type="RefSeq" id="WP_302077075.1">
    <property type="nucleotide sequence ID" value="NZ_JAUKWQ010000003.1"/>
</dbReference>
<organism evidence="3 4">
    <name type="scientific">Rhizobium oryzicola</name>
    <dbReference type="NCBI Taxonomy" id="1232668"/>
    <lineage>
        <taxon>Bacteria</taxon>
        <taxon>Pseudomonadati</taxon>
        <taxon>Pseudomonadota</taxon>
        <taxon>Alphaproteobacteria</taxon>
        <taxon>Hyphomicrobiales</taxon>
        <taxon>Rhizobiaceae</taxon>
        <taxon>Rhizobium/Agrobacterium group</taxon>
        <taxon>Rhizobium</taxon>
    </lineage>
</organism>
<feature type="domain" description="B12-binding" evidence="2">
    <location>
        <begin position="177"/>
        <end position="300"/>
    </location>
</feature>
<dbReference type="Gene3D" id="3.40.50.280">
    <property type="entry name" value="Cobalamin-binding domain"/>
    <property type="match status" value="1"/>
</dbReference>
<protein>
    <submittedName>
        <fullName evidence="3">Cobalamin-dependent protein</fullName>
    </submittedName>
</protein>
<dbReference type="InterPro" id="IPR000551">
    <property type="entry name" value="MerR-type_HTH_dom"/>
</dbReference>
<evidence type="ECO:0000313" key="4">
    <source>
        <dbReference type="Proteomes" id="UP001169006"/>
    </source>
</evidence>